<evidence type="ECO:0000313" key="11">
    <source>
        <dbReference type="Proteomes" id="UP000255036"/>
    </source>
</evidence>
<dbReference type="AlphaFoldDB" id="A0A371AY20"/>
<evidence type="ECO:0000256" key="4">
    <source>
        <dbReference type="ARBA" id="ARBA00023159"/>
    </source>
</evidence>
<dbReference type="InterPro" id="IPR011006">
    <property type="entry name" value="CheY-like_superfamily"/>
</dbReference>
<comment type="function">
    <text evidence="6">Required for high-level post-exponential phase expression of a series of secreted proteins.</text>
</comment>
<organism evidence="10 11">
    <name type="scientific">Anaerosacchariphilus polymeriproducens</name>
    <dbReference type="NCBI Taxonomy" id="1812858"/>
    <lineage>
        <taxon>Bacteria</taxon>
        <taxon>Bacillati</taxon>
        <taxon>Bacillota</taxon>
        <taxon>Clostridia</taxon>
        <taxon>Lachnospirales</taxon>
        <taxon>Lachnospiraceae</taxon>
        <taxon>Anaerosacchariphilus</taxon>
    </lineage>
</organism>
<dbReference type="Proteomes" id="UP000255036">
    <property type="component" value="Unassembled WGS sequence"/>
</dbReference>
<accession>A0A371AY20</accession>
<evidence type="ECO:0000313" key="10">
    <source>
        <dbReference type="EMBL" id="RDU24463.1"/>
    </source>
</evidence>
<name>A0A371AY20_9FIRM</name>
<sequence length="243" mass="28995">MLRIAVCEDDIAMCTSLDNYLYSLRRNLKIEIDVESFFTYDGLYESLMRGERYDIVFLDIVLGDKNGIDLGKIIRDKLKDEDTYIVFISSQECYAMELFDVRPFHFLIKPLNKDRVFEVVEKIVELLDHTEKYFIYKKAGESCRVPINDILYFESENRKIHIHTIDGIKDFYGKLPEVYEKLDKMQFIYIHKSYLVNDHQIVKLEYEQVTLSNGEVLRISQSKRKEVREIQMMVERRRRIVGN</sequence>
<dbReference type="SMART" id="SM00850">
    <property type="entry name" value="LytTR"/>
    <property type="match status" value="1"/>
</dbReference>
<dbReference type="GO" id="GO:0000156">
    <property type="term" value="F:phosphorelay response regulator activity"/>
    <property type="evidence" value="ECO:0007669"/>
    <property type="project" value="InterPro"/>
</dbReference>
<evidence type="ECO:0000256" key="3">
    <source>
        <dbReference type="ARBA" id="ARBA00023012"/>
    </source>
</evidence>
<dbReference type="PROSITE" id="PS50110">
    <property type="entry name" value="RESPONSE_REGULATORY"/>
    <property type="match status" value="1"/>
</dbReference>
<evidence type="ECO:0000259" key="8">
    <source>
        <dbReference type="PROSITE" id="PS50110"/>
    </source>
</evidence>
<evidence type="ECO:0000256" key="5">
    <source>
        <dbReference type="ARBA" id="ARBA00024867"/>
    </source>
</evidence>
<dbReference type="InterPro" id="IPR007492">
    <property type="entry name" value="LytTR_DNA-bd_dom"/>
</dbReference>
<dbReference type="PANTHER" id="PTHR37299">
    <property type="entry name" value="TRANSCRIPTIONAL REGULATOR-RELATED"/>
    <property type="match status" value="1"/>
</dbReference>
<dbReference type="Pfam" id="PF00072">
    <property type="entry name" value="Response_reg"/>
    <property type="match status" value="1"/>
</dbReference>
<keyword evidence="10" id="KW-0238">DNA-binding</keyword>
<keyword evidence="4" id="KW-0010">Activator</keyword>
<comment type="function">
    <text evidence="5">May play the central regulatory role in sporulation. It may be an element of the effector pathway responsible for the activation of sporulation genes in response to nutritional stress. Spo0A may act in concert with spo0H (a sigma factor) to control the expression of some genes that are critical to the sporulation process.</text>
</comment>
<dbReference type="SUPFAM" id="SSF52172">
    <property type="entry name" value="CheY-like"/>
    <property type="match status" value="1"/>
</dbReference>
<dbReference type="InterPro" id="IPR001789">
    <property type="entry name" value="Sig_transdc_resp-reg_receiver"/>
</dbReference>
<dbReference type="PANTHER" id="PTHR37299:SF3">
    <property type="entry name" value="STAGE 0 SPORULATION PROTEIN A HOMOLOG"/>
    <property type="match status" value="1"/>
</dbReference>
<dbReference type="OrthoDB" id="9802383at2"/>
<feature type="modified residue" description="4-aspartylphosphate" evidence="7">
    <location>
        <position position="59"/>
    </location>
</feature>
<dbReference type="Pfam" id="PF04397">
    <property type="entry name" value="LytTR"/>
    <property type="match status" value="1"/>
</dbReference>
<protein>
    <recommendedName>
        <fullName evidence="1">Stage 0 sporulation protein A homolog</fullName>
    </recommendedName>
</protein>
<keyword evidence="7" id="KW-0597">Phosphoprotein</keyword>
<feature type="domain" description="HTH LytTR-type" evidence="9">
    <location>
        <begin position="134"/>
        <end position="233"/>
    </location>
</feature>
<keyword evidence="2" id="KW-0963">Cytoplasm</keyword>
<feature type="domain" description="Response regulatory" evidence="8">
    <location>
        <begin position="3"/>
        <end position="124"/>
    </location>
</feature>
<dbReference type="InterPro" id="IPR046947">
    <property type="entry name" value="LytR-like"/>
</dbReference>
<dbReference type="SMART" id="SM00448">
    <property type="entry name" value="REC"/>
    <property type="match status" value="1"/>
</dbReference>
<proteinExistence type="predicted"/>
<reference evidence="10 11" key="1">
    <citation type="submission" date="2018-07" db="EMBL/GenBank/DDBJ databases">
        <title>Anaerosacharophilus polymeroproducens gen. nov. sp. nov., an anaerobic bacterium isolated from salt field.</title>
        <authorList>
            <person name="Kim W."/>
            <person name="Yang S.-H."/>
            <person name="Oh J."/>
            <person name="Lee J.-H."/>
            <person name="Kwon K.K."/>
        </authorList>
    </citation>
    <scope>NUCLEOTIDE SEQUENCE [LARGE SCALE GENOMIC DNA]</scope>
    <source>
        <strain evidence="10 11">MCWD5</strain>
    </source>
</reference>
<keyword evidence="11" id="KW-1185">Reference proteome</keyword>
<evidence type="ECO:0000256" key="7">
    <source>
        <dbReference type="PROSITE-ProRule" id="PRU00169"/>
    </source>
</evidence>
<dbReference type="GO" id="GO:0003677">
    <property type="term" value="F:DNA binding"/>
    <property type="evidence" value="ECO:0007669"/>
    <property type="project" value="UniProtKB-KW"/>
</dbReference>
<dbReference type="PROSITE" id="PS50930">
    <property type="entry name" value="HTH_LYTTR"/>
    <property type="match status" value="1"/>
</dbReference>
<dbReference type="Gene3D" id="3.40.50.2300">
    <property type="match status" value="1"/>
</dbReference>
<keyword evidence="3" id="KW-0902">Two-component regulatory system</keyword>
<gene>
    <name evidence="10" type="ORF">DWV06_03030</name>
</gene>
<dbReference type="EMBL" id="QRCT01000012">
    <property type="protein sequence ID" value="RDU24463.1"/>
    <property type="molecule type" value="Genomic_DNA"/>
</dbReference>
<evidence type="ECO:0000256" key="6">
    <source>
        <dbReference type="ARBA" id="ARBA00037164"/>
    </source>
</evidence>
<dbReference type="RefSeq" id="WP_115480696.1">
    <property type="nucleotide sequence ID" value="NZ_QRCT01000012.1"/>
</dbReference>
<evidence type="ECO:0000259" key="9">
    <source>
        <dbReference type="PROSITE" id="PS50930"/>
    </source>
</evidence>
<evidence type="ECO:0000256" key="1">
    <source>
        <dbReference type="ARBA" id="ARBA00018672"/>
    </source>
</evidence>
<evidence type="ECO:0000256" key="2">
    <source>
        <dbReference type="ARBA" id="ARBA00022490"/>
    </source>
</evidence>
<dbReference type="Gene3D" id="2.40.50.1020">
    <property type="entry name" value="LytTr DNA-binding domain"/>
    <property type="match status" value="1"/>
</dbReference>
<comment type="caution">
    <text evidence="10">The sequence shown here is derived from an EMBL/GenBank/DDBJ whole genome shotgun (WGS) entry which is preliminary data.</text>
</comment>